<comment type="similarity">
    <text evidence="2 7">Belongs to the plant cysteine rich small secretory peptide family. Epidermal patterning factor subfamily.</text>
</comment>
<dbReference type="EMBL" id="JBJUIK010000011">
    <property type="protein sequence ID" value="KAL3511665.1"/>
    <property type="molecule type" value="Genomic_DNA"/>
</dbReference>
<evidence type="ECO:0000256" key="2">
    <source>
        <dbReference type="ARBA" id="ARBA00008127"/>
    </source>
</evidence>
<dbReference type="GO" id="GO:0005576">
    <property type="term" value="C:extracellular region"/>
    <property type="evidence" value="ECO:0007669"/>
    <property type="project" value="UniProtKB-SubCell"/>
</dbReference>
<evidence type="ECO:0000256" key="6">
    <source>
        <dbReference type="ARBA" id="ARBA00023157"/>
    </source>
</evidence>
<dbReference type="GO" id="GO:0010052">
    <property type="term" value="P:guard cell differentiation"/>
    <property type="evidence" value="ECO:0007669"/>
    <property type="project" value="UniProtKB-UniRule"/>
</dbReference>
<evidence type="ECO:0000313" key="9">
    <source>
        <dbReference type="Proteomes" id="UP001630127"/>
    </source>
</evidence>
<proteinExistence type="inferred from homology"/>
<dbReference type="AlphaFoldDB" id="A0ABD2YZY1"/>
<evidence type="ECO:0000256" key="5">
    <source>
        <dbReference type="ARBA" id="ARBA00022729"/>
    </source>
</evidence>
<evidence type="ECO:0000256" key="3">
    <source>
        <dbReference type="ARBA" id="ARBA00022473"/>
    </source>
</evidence>
<dbReference type="PANTHER" id="PTHR33109">
    <property type="entry name" value="EPIDERMAL PATTERNING FACTOR-LIKE PROTEIN 4"/>
    <property type="match status" value="1"/>
</dbReference>
<keyword evidence="9" id="KW-1185">Reference proteome</keyword>
<feature type="chain" id="PRO_5044528531" description="Epidermal patterning factor-like protein" evidence="7">
    <location>
        <begin position="18"/>
        <end position="136"/>
    </location>
</feature>
<reference evidence="8 9" key="1">
    <citation type="submission" date="2024-11" db="EMBL/GenBank/DDBJ databases">
        <title>A near-complete genome assembly of Cinchona calisaya.</title>
        <authorList>
            <person name="Lian D.C."/>
            <person name="Zhao X.W."/>
            <person name="Wei L."/>
        </authorList>
    </citation>
    <scope>NUCLEOTIDE SEQUENCE [LARGE SCALE GENOMIC DNA]</scope>
    <source>
        <tissue evidence="8">Nenye</tissue>
    </source>
</reference>
<keyword evidence="4 7" id="KW-0964">Secreted</keyword>
<evidence type="ECO:0000256" key="7">
    <source>
        <dbReference type="RuleBase" id="RU367102"/>
    </source>
</evidence>
<dbReference type="InterPro" id="IPR039455">
    <property type="entry name" value="EPFL"/>
</dbReference>
<sequence>MIFRGLLFFLFVSVLHILNLDCITSNRTFMPNGGHRFQSRTEQSTLTLQTSLSLNNKVSIPYVVENKEERENHYKEVSKIGSSPPSCQHKCFGCMPCEAIQVPTTTSSHVGVGRVQYANYEPEGWKCKCGTTFYTP</sequence>
<evidence type="ECO:0000313" key="8">
    <source>
        <dbReference type="EMBL" id="KAL3511665.1"/>
    </source>
</evidence>
<name>A0ABD2YZY1_9GENT</name>
<gene>
    <name evidence="8" type="ORF">ACH5RR_024382</name>
</gene>
<organism evidence="8 9">
    <name type="scientific">Cinchona calisaya</name>
    <dbReference type="NCBI Taxonomy" id="153742"/>
    <lineage>
        <taxon>Eukaryota</taxon>
        <taxon>Viridiplantae</taxon>
        <taxon>Streptophyta</taxon>
        <taxon>Embryophyta</taxon>
        <taxon>Tracheophyta</taxon>
        <taxon>Spermatophyta</taxon>
        <taxon>Magnoliopsida</taxon>
        <taxon>eudicotyledons</taxon>
        <taxon>Gunneridae</taxon>
        <taxon>Pentapetalae</taxon>
        <taxon>asterids</taxon>
        <taxon>lamiids</taxon>
        <taxon>Gentianales</taxon>
        <taxon>Rubiaceae</taxon>
        <taxon>Cinchonoideae</taxon>
        <taxon>Cinchoneae</taxon>
        <taxon>Cinchona</taxon>
    </lineage>
</organism>
<keyword evidence="6" id="KW-1015">Disulfide bond</keyword>
<accession>A0ABD2YZY1</accession>
<comment type="caution">
    <text evidence="8">The sequence shown here is derived from an EMBL/GenBank/DDBJ whole genome shotgun (WGS) entry which is preliminary data.</text>
</comment>
<evidence type="ECO:0000256" key="4">
    <source>
        <dbReference type="ARBA" id="ARBA00022525"/>
    </source>
</evidence>
<protein>
    <recommendedName>
        <fullName evidence="7">Epidermal patterning factor-like protein</fullName>
    </recommendedName>
</protein>
<dbReference type="Proteomes" id="UP001630127">
    <property type="component" value="Unassembled WGS sequence"/>
</dbReference>
<comment type="function">
    <text evidence="7">Controls stomatal patterning.</text>
</comment>
<dbReference type="Pfam" id="PF17181">
    <property type="entry name" value="EPF"/>
    <property type="match status" value="1"/>
</dbReference>
<comment type="subcellular location">
    <subcellularLocation>
        <location evidence="1 7">Secreted</location>
    </subcellularLocation>
</comment>
<keyword evidence="5 7" id="KW-0732">Signal</keyword>
<feature type="signal peptide" evidence="7">
    <location>
        <begin position="1"/>
        <end position="17"/>
    </location>
</feature>
<keyword evidence="3 7" id="KW-0217">Developmental protein</keyword>
<dbReference type="PANTHER" id="PTHR33109:SF3">
    <property type="entry name" value="EPIDERMAL PATTERNING FACTOR-LIKE PROTEIN"/>
    <property type="match status" value="1"/>
</dbReference>
<evidence type="ECO:0000256" key="1">
    <source>
        <dbReference type="ARBA" id="ARBA00004613"/>
    </source>
</evidence>